<dbReference type="VEuPathDB" id="VectorBase:LLOJ008281"/>
<dbReference type="SUPFAM" id="SSF47565">
    <property type="entry name" value="Insect pheromone/odorant-binding proteins"/>
    <property type="match status" value="1"/>
</dbReference>
<evidence type="ECO:0000256" key="6">
    <source>
        <dbReference type="SAM" id="SignalP"/>
    </source>
</evidence>
<dbReference type="GO" id="GO:0005549">
    <property type="term" value="F:odorant binding"/>
    <property type="evidence" value="ECO:0007669"/>
    <property type="project" value="InterPro"/>
</dbReference>
<evidence type="ECO:0000256" key="3">
    <source>
        <dbReference type="ARBA" id="ARBA00022525"/>
    </source>
</evidence>
<dbReference type="InterPro" id="IPR036728">
    <property type="entry name" value="PBP_GOBP_sf"/>
</dbReference>
<keyword evidence="8" id="KW-1185">Reference proteome</keyword>
<proteinExistence type="inferred from homology"/>
<dbReference type="InterPro" id="IPR006170">
    <property type="entry name" value="PBP/GOBP"/>
</dbReference>
<sequence length="140" mass="15662">MYSKVYLSAVAFLLAICVGCGAKVEIPEELREGARLLHEHCVAQTNVDESLILASVNGYLPDDRTLQCYIDCLFRTTGLIDENGHILFEEIAHLLPTEIKEIIVAVTSKCRTIHGKDECETAYLTVKCYFEADPEHSMLI</sequence>
<keyword evidence="3" id="KW-0964">Secreted</keyword>
<dbReference type="AlphaFoldDB" id="A0A1B0CTT1"/>
<dbReference type="EnsemblMetazoa" id="LLOJ008281-RA">
    <property type="protein sequence ID" value="LLOJ008281-PA"/>
    <property type="gene ID" value="LLOJ008281"/>
</dbReference>
<protein>
    <submittedName>
        <fullName evidence="7">Uncharacterized protein</fullName>
    </submittedName>
</protein>
<dbReference type="GO" id="GO:0090729">
    <property type="term" value="F:toxin activity"/>
    <property type="evidence" value="ECO:0007669"/>
    <property type="project" value="UniProtKB-KW"/>
</dbReference>
<evidence type="ECO:0000313" key="8">
    <source>
        <dbReference type="Proteomes" id="UP000092461"/>
    </source>
</evidence>
<dbReference type="SMART" id="SM00708">
    <property type="entry name" value="PhBP"/>
    <property type="match status" value="1"/>
</dbReference>
<keyword evidence="4" id="KW-0800">Toxin</keyword>
<dbReference type="Gene3D" id="1.10.238.20">
    <property type="entry name" value="Pheromone/general odorant binding protein domain"/>
    <property type="match status" value="1"/>
</dbReference>
<dbReference type="PANTHER" id="PTHR11857:SF43">
    <property type="entry name" value="GEO07291P1-RELATED"/>
    <property type="match status" value="1"/>
</dbReference>
<feature type="signal peptide" evidence="6">
    <location>
        <begin position="1"/>
        <end position="22"/>
    </location>
</feature>
<dbReference type="Proteomes" id="UP000092461">
    <property type="component" value="Unassembled WGS sequence"/>
</dbReference>
<accession>A0A1B0CTT1</accession>
<evidence type="ECO:0000256" key="4">
    <source>
        <dbReference type="ARBA" id="ARBA00022656"/>
    </source>
</evidence>
<feature type="chain" id="PRO_5008406253" evidence="6">
    <location>
        <begin position="23"/>
        <end position="140"/>
    </location>
</feature>
<dbReference type="GO" id="GO:0005615">
    <property type="term" value="C:extracellular space"/>
    <property type="evidence" value="ECO:0007669"/>
    <property type="project" value="TreeGrafter"/>
</dbReference>
<dbReference type="FunFam" id="1.10.238.20:FF:000001">
    <property type="entry name" value="General odorant-binding protein lush"/>
    <property type="match status" value="1"/>
</dbReference>
<name>A0A1B0CTT1_LUTLO</name>
<evidence type="ECO:0000313" key="7">
    <source>
        <dbReference type="EnsemblMetazoa" id="LLOJ008281-PA"/>
    </source>
</evidence>
<reference evidence="7" key="1">
    <citation type="submission" date="2020-05" db="UniProtKB">
        <authorList>
            <consortium name="EnsemblMetazoa"/>
        </authorList>
    </citation>
    <scope>IDENTIFICATION</scope>
    <source>
        <strain evidence="7">Jacobina</strain>
    </source>
</reference>
<dbReference type="EMBL" id="AJWK01027949">
    <property type="status" value="NOT_ANNOTATED_CDS"/>
    <property type="molecule type" value="Genomic_DNA"/>
</dbReference>
<comment type="similarity">
    <text evidence="2">Belongs to the PBP/GOBP family.</text>
</comment>
<dbReference type="Pfam" id="PF01395">
    <property type="entry name" value="PBP_GOBP"/>
    <property type="match status" value="1"/>
</dbReference>
<evidence type="ECO:0000256" key="5">
    <source>
        <dbReference type="ARBA" id="ARBA00022729"/>
    </source>
</evidence>
<dbReference type="GO" id="GO:0007608">
    <property type="term" value="P:sensory perception of smell"/>
    <property type="evidence" value="ECO:0007669"/>
    <property type="project" value="TreeGrafter"/>
</dbReference>
<dbReference type="PANTHER" id="PTHR11857">
    <property type="entry name" value="ODORANT BINDING PROTEIN-RELATED"/>
    <property type="match status" value="1"/>
</dbReference>
<organism evidence="7 8">
    <name type="scientific">Lutzomyia longipalpis</name>
    <name type="common">Sand fly</name>
    <dbReference type="NCBI Taxonomy" id="7200"/>
    <lineage>
        <taxon>Eukaryota</taxon>
        <taxon>Metazoa</taxon>
        <taxon>Ecdysozoa</taxon>
        <taxon>Arthropoda</taxon>
        <taxon>Hexapoda</taxon>
        <taxon>Insecta</taxon>
        <taxon>Pterygota</taxon>
        <taxon>Neoptera</taxon>
        <taxon>Endopterygota</taxon>
        <taxon>Diptera</taxon>
        <taxon>Nematocera</taxon>
        <taxon>Psychodoidea</taxon>
        <taxon>Psychodidae</taxon>
        <taxon>Lutzomyia</taxon>
        <taxon>Lutzomyia</taxon>
    </lineage>
</organism>
<evidence type="ECO:0000256" key="1">
    <source>
        <dbReference type="ARBA" id="ARBA00004613"/>
    </source>
</evidence>
<comment type="subcellular location">
    <subcellularLocation>
        <location evidence="1">Secreted</location>
    </subcellularLocation>
</comment>
<keyword evidence="5 6" id="KW-0732">Signal</keyword>
<evidence type="ECO:0000256" key="2">
    <source>
        <dbReference type="ARBA" id="ARBA00008098"/>
    </source>
</evidence>
<dbReference type="CDD" id="cd23992">
    <property type="entry name" value="PBP_GOBP"/>
    <property type="match status" value="1"/>
</dbReference>